<dbReference type="InterPro" id="IPR036259">
    <property type="entry name" value="MFS_trans_sf"/>
</dbReference>
<feature type="transmembrane region" description="Helical" evidence="3">
    <location>
        <begin position="182"/>
        <end position="202"/>
    </location>
</feature>
<evidence type="ECO:0008006" key="6">
    <source>
        <dbReference type="Google" id="ProtNLM"/>
    </source>
</evidence>
<reference evidence="4" key="1">
    <citation type="submission" date="2021-07" db="EMBL/GenBank/DDBJ databases">
        <title>Genome Resource of American Ginseng Black Spot Pathogen Alternaria panax.</title>
        <authorList>
            <person name="Qiu C."/>
            <person name="Wang W."/>
            <person name="Liu Z."/>
        </authorList>
    </citation>
    <scope>NUCLEOTIDE SEQUENCE</scope>
    <source>
        <strain evidence="4">BNCC115425</strain>
    </source>
</reference>
<accession>A0AAD4NPV6</accession>
<keyword evidence="5" id="KW-1185">Reference proteome</keyword>
<dbReference type="Pfam" id="PF07690">
    <property type="entry name" value="MFS_1"/>
    <property type="match status" value="1"/>
</dbReference>
<dbReference type="InterPro" id="IPR050327">
    <property type="entry name" value="Proton-linked_MCT"/>
</dbReference>
<feature type="transmembrane region" description="Helical" evidence="3">
    <location>
        <begin position="294"/>
        <end position="315"/>
    </location>
</feature>
<evidence type="ECO:0000256" key="1">
    <source>
        <dbReference type="ARBA" id="ARBA00004141"/>
    </source>
</evidence>
<evidence type="ECO:0000313" key="4">
    <source>
        <dbReference type="EMBL" id="KAG9191647.1"/>
    </source>
</evidence>
<organism evidence="4 5">
    <name type="scientific">Alternaria panax</name>
    <dbReference type="NCBI Taxonomy" id="48097"/>
    <lineage>
        <taxon>Eukaryota</taxon>
        <taxon>Fungi</taxon>
        <taxon>Dikarya</taxon>
        <taxon>Ascomycota</taxon>
        <taxon>Pezizomycotina</taxon>
        <taxon>Dothideomycetes</taxon>
        <taxon>Pleosporomycetidae</taxon>
        <taxon>Pleosporales</taxon>
        <taxon>Pleosporineae</taxon>
        <taxon>Pleosporaceae</taxon>
        <taxon>Alternaria</taxon>
        <taxon>Alternaria sect. Panax</taxon>
    </lineage>
</organism>
<feature type="transmembrane region" description="Helical" evidence="3">
    <location>
        <begin position="91"/>
        <end position="114"/>
    </location>
</feature>
<feature type="transmembrane region" description="Helical" evidence="3">
    <location>
        <begin position="53"/>
        <end position="71"/>
    </location>
</feature>
<name>A0AAD4NPV6_9PLEO</name>
<comment type="similarity">
    <text evidence="2">Belongs to the major facilitator superfamily. Monocarboxylate porter (TC 2.A.1.13) family.</text>
</comment>
<dbReference type="Proteomes" id="UP001199106">
    <property type="component" value="Unassembled WGS sequence"/>
</dbReference>
<sequence>MASTQSTQVDWTTYPQQPSATATDVELLQENGQPQPNSDNEFSLPPTDRGKDAWLCLFSCFMLEAMIWGFPSSYGIFREYYASSDEFSGQSNVAVVGTCAMGIMYMDIALWFVVLKYFPKFRVWATPVGLVVVCLALGLGSLSASVTHLIITQGILYALGGGLAWTPILFNIEEWWVRRRGFAYGVTMAGLGLSGAILPLILEWLLHSYGFRTTLRVCALSFVALNFPIVLFFRPRLPPSQTSHSRGFDLSFWTCSNYLILQSGNIIQSLGFFLPAIYLPTFARSIGAGSIESTVTIILVNAAAFVGCLCMGIATDKYHVTTCLLVSALGSTVGIFLLWGFSTSLAPLYIFCVVYGAFAGCQASAWSAIVADTQKKRRGADSGFVWACLSAGKGVGSLCSGR</sequence>
<proteinExistence type="inferred from homology"/>
<evidence type="ECO:0000256" key="3">
    <source>
        <dbReference type="SAM" id="Phobius"/>
    </source>
</evidence>
<evidence type="ECO:0000256" key="2">
    <source>
        <dbReference type="ARBA" id="ARBA00006727"/>
    </source>
</evidence>
<dbReference type="AlphaFoldDB" id="A0AAD4NPV6"/>
<evidence type="ECO:0000313" key="5">
    <source>
        <dbReference type="Proteomes" id="UP001199106"/>
    </source>
</evidence>
<dbReference type="PANTHER" id="PTHR11360:SF287">
    <property type="entry name" value="MFS MONOCARBOXYLATE TRANSPORTER"/>
    <property type="match status" value="1"/>
</dbReference>
<dbReference type="EMBL" id="JAANER010000003">
    <property type="protein sequence ID" value="KAG9191647.1"/>
    <property type="molecule type" value="Genomic_DNA"/>
</dbReference>
<dbReference type="GO" id="GO:0022857">
    <property type="term" value="F:transmembrane transporter activity"/>
    <property type="evidence" value="ECO:0007669"/>
    <property type="project" value="InterPro"/>
</dbReference>
<feature type="transmembrane region" description="Helical" evidence="3">
    <location>
        <begin position="150"/>
        <end position="170"/>
    </location>
</feature>
<gene>
    <name evidence="4" type="ORF">G6011_10381</name>
</gene>
<keyword evidence="3" id="KW-1133">Transmembrane helix</keyword>
<dbReference type="GO" id="GO:0016020">
    <property type="term" value="C:membrane"/>
    <property type="evidence" value="ECO:0007669"/>
    <property type="project" value="UniProtKB-SubCell"/>
</dbReference>
<keyword evidence="3" id="KW-0812">Transmembrane</keyword>
<feature type="transmembrane region" description="Helical" evidence="3">
    <location>
        <begin position="322"/>
        <end position="342"/>
    </location>
</feature>
<dbReference type="SUPFAM" id="SSF103473">
    <property type="entry name" value="MFS general substrate transporter"/>
    <property type="match status" value="1"/>
</dbReference>
<dbReference type="InterPro" id="IPR011701">
    <property type="entry name" value="MFS"/>
</dbReference>
<feature type="transmembrane region" description="Helical" evidence="3">
    <location>
        <begin position="255"/>
        <end position="274"/>
    </location>
</feature>
<comment type="caution">
    <text evidence="4">The sequence shown here is derived from an EMBL/GenBank/DDBJ whole genome shotgun (WGS) entry which is preliminary data.</text>
</comment>
<protein>
    <recommendedName>
        <fullName evidence="6">Major facilitator superfamily (MFS) profile domain-containing protein</fullName>
    </recommendedName>
</protein>
<keyword evidence="3" id="KW-0472">Membrane</keyword>
<feature type="transmembrane region" description="Helical" evidence="3">
    <location>
        <begin position="121"/>
        <end position="144"/>
    </location>
</feature>
<dbReference type="PANTHER" id="PTHR11360">
    <property type="entry name" value="MONOCARBOXYLATE TRANSPORTER"/>
    <property type="match status" value="1"/>
</dbReference>
<feature type="transmembrane region" description="Helical" evidence="3">
    <location>
        <begin position="348"/>
        <end position="369"/>
    </location>
</feature>
<dbReference type="Gene3D" id="1.20.1250.20">
    <property type="entry name" value="MFS general substrate transporter like domains"/>
    <property type="match status" value="2"/>
</dbReference>
<comment type="subcellular location">
    <subcellularLocation>
        <location evidence="1">Membrane</location>
        <topology evidence="1">Multi-pass membrane protein</topology>
    </subcellularLocation>
</comment>
<feature type="transmembrane region" description="Helical" evidence="3">
    <location>
        <begin position="214"/>
        <end position="234"/>
    </location>
</feature>